<dbReference type="GO" id="GO:0006351">
    <property type="term" value="P:DNA-templated transcription"/>
    <property type="evidence" value="ECO:0007669"/>
    <property type="project" value="TreeGrafter"/>
</dbReference>
<proteinExistence type="inferred from homology"/>
<evidence type="ECO:0000313" key="6">
    <source>
        <dbReference type="EMBL" id="GHD44029.1"/>
    </source>
</evidence>
<keyword evidence="4" id="KW-0804">Transcription</keyword>
<dbReference type="SUPFAM" id="SSF46785">
    <property type="entry name" value="Winged helix' DNA-binding domain"/>
    <property type="match status" value="1"/>
</dbReference>
<dbReference type="SUPFAM" id="SSF53850">
    <property type="entry name" value="Periplasmic binding protein-like II"/>
    <property type="match status" value="1"/>
</dbReference>
<comment type="similarity">
    <text evidence="1">Belongs to the LysR transcriptional regulatory family.</text>
</comment>
<dbReference type="PANTHER" id="PTHR30537:SF79">
    <property type="entry name" value="TRANSCRIPTIONAL REGULATOR-RELATED"/>
    <property type="match status" value="1"/>
</dbReference>
<evidence type="ECO:0000256" key="2">
    <source>
        <dbReference type="ARBA" id="ARBA00023015"/>
    </source>
</evidence>
<evidence type="ECO:0000256" key="3">
    <source>
        <dbReference type="ARBA" id="ARBA00023125"/>
    </source>
</evidence>
<sequence length="302" mass="32708">MRTLPPLTALRAFEATARLGSVTRAADELSVTHAAVSHQLRALEDWFGRPLFRREHRRIEPNEAGAGLLPVVTDAFDRLAARASEIRAQGGRQILTITSAPSVAYRWIVPRLAAFSAAHPEIDVRLEHSTRLVDLTRESVDVAIRYGTGPWPGLTAYPLMPGHALPIASPALLERHGLSADDLPLSPETIAGLPLQHEETRDFWRRWFVDAGVVGADVSSGAVFHEAGVLIDVAMAAQGVVLGRVALARGLIDQGLLLTLHDRPVGAGASYWLCYPSSRRDDPAIVAFREFVFAEAGISGSE</sequence>
<dbReference type="PRINTS" id="PR00039">
    <property type="entry name" value="HTHLYSR"/>
</dbReference>
<dbReference type="GO" id="GO:0003700">
    <property type="term" value="F:DNA-binding transcription factor activity"/>
    <property type="evidence" value="ECO:0007669"/>
    <property type="project" value="InterPro"/>
</dbReference>
<keyword evidence="2" id="KW-0805">Transcription regulation</keyword>
<dbReference type="AlphaFoldDB" id="A0A918XPA9"/>
<protein>
    <submittedName>
        <fullName evidence="6">Transcriptional regulator</fullName>
    </submittedName>
</protein>
<keyword evidence="3" id="KW-0238">DNA-binding</keyword>
<comment type="caution">
    <text evidence="6">The sequence shown here is derived from an EMBL/GenBank/DDBJ whole genome shotgun (WGS) entry which is preliminary data.</text>
</comment>
<dbReference type="Gene3D" id="1.10.10.10">
    <property type="entry name" value="Winged helix-like DNA-binding domain superfamily/Winged helix DNA-binding domain"/>
    <property type="match status" value="1"/>
</dbReference>
<keyword evidence="7" id="KW-1185">Reference proteome</keyword>
<dbReference type="InterPro" id="IPR036388">
    <property type="entry name" value="WH-like_DNA-bd_sf"/>
</dbReference>
<evidence type="ECO:0000256" key="4">
    <source>
        <dbReference type="ARBA" id="ARBA00023163"/>
    </source>
</evidence>
<dbReference type="RefSeq" id="WP_189987915.1">
    <property type="nucleotide sequence ID" value="NZ_BMZS01000002.1"/>
</dbReference>
<dbReference type="Proteomes" id="UP000630353">
    <property type="component" value="Unassembled WGS sequence"/>
</dbReference>
<dbReference type="InterPro" id="IPR000847">
    <property type="entry name" value="LysR_HTH_N"/>
</dbReference>
<dbReference type="PROSITE" id="PS50931">
    <property type="entry name" value="HTH_LYSR"/>
    <property type="match status" value="1"/>
</dbReference>
<evidence type="ECO:0000313" key="7">
    <source>
        <dbReference type="Proteomes" id="UP000630353"/>
    </source>
</evidence>
<dbReference type="EMBL" id="BMZS01000002">
    <property type="protein sequence ID" value="GHD44029.1"/>
    <property type="molecule type" value="Genomic_DNA"/>
</dbReference>
<dbReference type="CDD" id="cd08432">
    <property type="entry name" value="PBP2_GcdR_TrpI_HvrB_AmpR_like"/>
    <property type="match status" value="1"/>
</dbReference>
<dbReference type="PANTHER" id="PTHR30537">
    <property type="entry name" value="HTH-TYPE TRANSCRIPTIONAL REGULATOR"/>
    <property type="match status" value="1"/>
</dbReference>
<evidence type="ECO:0000256" key="1">
    <source>
        <dbReference type="ARBA" id="ARBA00009437"/>
    </source>
</evidence>
<dbReference type="Pfam" id="PF00126">
    <property type="entry name" value="HTH_1"/>
    <property type="match status" value="1"/>
</dbReference>
<gene>
    <name evidence="6" type="ORF">GCM10017083_10920</name>
</gene>
<reference evidence="6" key="1">
    <citation type="journal article" date="2014" name="Int. J. Syst. Evol. Microbiol.">
        <title>Complete genome sequence of Corynebacterium casei LMG S-19264T (=DSM 44701T), isolated from a smear-ripened cheese.</title>
        <authorList>
            <consortium name="US DOE Joint Genome Institute (JGI-PGF)"/>
            <person name="Walter F."/>
            <person name="Albersmeier A."/>
            <person name="Kalinowski J."/>
            <person name="Ruckert C."/>
        </authorList>
    </citation>
    <scope>NUCLEOTIDE SEQUENCE</scope>
    <source>
        <strain evidence="6">KCTC 42651</strain>
    </source>
</reference>
<dbReference type="GO" id="GO:0043565">
    <property type="term" value="F:sequence-specific DNA binding"/>
    <property type="evidence" value="ECO:0007669"/>
    <property type="project" value="TreeGrafter"/>
</dbReference>
<dbReference type="Pfam" id="PF03466">
    <property type="entry name" value="LysR_substrate"/>
    <property type="match status" value="1"/>
</dbReference>
<accession>A0A918XPA9</accession>
<reference evidence="6" key="2">
    <citation type="submission" date="2020-09" db="EMBL/GenBank/DDBJ databases">
        <authorList>
            <person name="Sun Q."/>
            <person name="Kim S."/>
        </authorList>
    </citation>
    <scope>NUCLEOTIDE SEQUENCE</scope>
    <source>
        <strain evidence="6">KCTC 42651</strain>
    </source>
</reference>
<evidence type="ECO:0000259" key="5">
    <source>
        <dbReference type="PROSITE" id="PS50931"/>
    </source>
</evidence>
<feature type="domain" description="HTH lysR-type" evidence="5">
    <location>
        <begin position="5"/>
        <end position="62"/>
    </location>
</feature>
<organism evidence="6 7">
    <name type="scientific">Thalassobaculum fulvum</name>
    <dbReference type="NCBI Taxonomy" id="1633335"/>
    <lineage>
        <taxon>Bacteria</taxon>
        <taxon>Pseudomonadati</taxon>
        <taxon>Pseudomonadota</taxon>
        <taxon>Alphaproteobacteria</taxon>
        <taxon>Rhodospirillales</taxon>
        <taxon>Thalassobaculaceae</taxon>
        <taxon>Thalassobaculum</taxon>
    </lineage>
</organism>
<dbReference type="Gene3D" id="3.40.190.10">
    <property type="entry name" value="Periplasmic binding protein-like II"/>
    <property type="match status" value="2"/>
</dbReference>
<name>A0A918XPA9_9PROT</name>
<dbReference type="InterPro" id="IPR005119">
    <property type="entry name" value="LysR_subst-bd"/>
</dbReference>
<dbReference type="InterPro" id="IPR036390">
    <property type="entry name" value="WH_DNA-bd_sf"/>
</dbReference>
<dbReference type="InterPro" id="IPR058163">
    <property type="entry name" value="LysR-type_TF_proteobact-type"/>
</dbReference>